<accession>A0AAP2DAC6</accession>
<dbReference type="GO" id="GO:0004197">
    <property type="term" value="F:cysteine-type endopeptidase activity"/>
    <property type="evidence" value="ECO:0007669"/>
    <property type="project" value="InterPro"/>
</dbReference>
<reference evidence="2 3" key="1">
    <citation type="submission" date="2021-05" db="EMBL/GenBank/DDBJ databases">
        <title>A Polyphasic approach of four new species of the genus Ohtaekwangia: Ohtaekwangia histidinii sp. nov., Ohtaekwangia cretensis sp. nov., Ohtaekwangia indiensis sp. nov., Ohtaekwangia reichenbachii sp. nov. from diverse environment.</title>
        <authorList>
            <person name="Octaviana S."/>
        </authorList>
    </citation>
    <scope>NUCLEOTIDE SEQUENCE [LARGE SCALE GENOMIC DNA]</scope>
    <source>
        <strain evidence="2 3">PWU37</strain>
    </source>
</reference>
<comment type="caution">
    <text evidence="2">The sequence shown here is derived from an EMBL/GenBank/DDBJ whole genome shotgun (WGS) entry which is preliminary data.</text>
</comment>
<dbReference type="Pfam" id="PF00656">
    <property type="entry name" value="Peptidase_C14"/>
    <property type="match status" value="1"/>
</dbReference>
<feature type="domain" description="Peptidase C14 caspase" evidence="1">
    <location>
        <begin position="25"/>
        <end position="215"/>
    </location>
</feature>
<evidence type="ECO:0000313" key="3">
    <source>
        <dbReference type="Proteomes" id="UP001319180"/>
    </source>
</evidence>
<gene>
    <name evidence="2" type="ORF">KK078_03345</name>
</gene>
<keyword evidence="3" id="KW-1185">Reference proteome</keyword>
<sequence>MEKQALLVAPGNVYKTLQRGWYTPLSFSGFNVERMNRKLVDKNWSIQCLQDEKATKENVLQFFDKPALSRSREILFYYCGHGDFSSVDGQGESGSNIPDEFLVLYHQRLEFRAGNIGAAFRDFFLTDDELTGIVQDILNREVALTVILDCCHAAGMIDRAEQFIVGDAPMALFASSTEEERSFANSDTSFFTEALLMASGESTQLAGLRQKTQENLRRLLPRQESIILFNRTQNHKLNFI</sequence>
<evidence type="ECO:0000259" key="1">
    <source>
        <dbReference type="Pfam" id="PF00656"/>
    </source>
</evidence>
<organism evidence="2 3">
    <name type="scientific">Dawidia soli</name>
    <dbReference type="NCBI Taxonomy" id="2782352"/>
    <lineage>
        <taxon>Bacteria</taxon>
        <taxon>Pseudomonadati</taxon>
        <taxon>Bacteroidota</taxon>
        <taxon>Cytophagia</taxon>
        <taxon>Cytophagales</taxon>
        <taxon>Chryseotaleaceae</taxon>
        <taxon>Dawidia</taxon>
    </lineage>
</organism>
<dbReference type="InterPro" id="IPR011600">
    <property type="entry name" value="Pept_C14_caspase"/>
</dbReference>
<proteinExistence type="predicted"/>
<dbReference type="GO" id="GO:0006508">
    <property type="term" value="P:proteolysis"/>
    <property type="evidence" value="ECO:0007669"/>
    <property type="project" value="InterPro"/>
</dbReference>
<name>A0AAP2DAC6_9BACT</name>
<dbReference type="Proteomes" id="UP001319180">
    <property type="component" value="Unassembled WGS sequence"/>
</dbReference>
<dbReference type="Gene3D" id="3.40.50.1460">
    <property type="match status" value="1"/>
</dbReference>
<dbReference type="AlphaFoldDB" id="A0AAP2DAC6"/>
<evidence type="ECO:0000313" key="2">
    <source>
        <dbReference type="EMBL" id="MBT1685572.1"/>
    </source>
</evidence>
<dbReference type="EMBL" id="JAHESC010000003">
    <property type="protein sequence ID" value="MBT1685572.1"/>
    <property type="molecule type" value="Genomic_DNA"/>
</dbReference>
<protein>
    <submittedName>
        <fullName evidence="2">Caspase family protein</fullName>
    </submittedName>
</protein>